<keyword evidence="9" id="KW-1185">Reference proteome</keyword>
<keyword evidence="3" id="KW-1003">Cell membrane</keyword>
<feature type="transmembrane region" description="Helical" evidence="7">
    <location>
        <begin position="42"/>
        <end position="59"/>
    </location>
</feature>
<protein>
    <submittedName>
        <fullName evidence="8">Sulfate exporter family transporter</fullName>
    </submittedName>
</protein>
<dbReference type="InterPro" id="IPR018383">
    <property type="entry name" value="UPF0324_pro"/>
</dbReference>
<accession>A0ABV3Z3A3</accession>
<reference evidence="8 9" key="1">
    <citation type="submission" date="2024-05" db="EMBL/GenBank/DDBJ databases">
        <title>Three bacterial strains, DH-69, EH-24, and ECK-19 isolated from coastal sediments.</title>
        <authorList>
            <person name="Ye Y.-Q."/>
            <person name="Du Z.-J."/>
        </authorList>
    </citation>
    <scope>NUCLEOTIDE SEQUENCE [LARGE SCALE GENOMIC DNA]</scope>
    <source>
        <strain evidence="8 9">ECK-19</strain>
    </source>
</reference>
<dbReference type="PANTHER" id="PTHR30106">
    <property type="entry name" value="INNER MEMBRANE PROTEIN YEIH-RELATED"/>
    <property type="match status" value="1"/>
</dbReference>
<dbReference type="EMBL" id="JBEHZE010000001">
    <property type="protein sequence ID" value="MEX6632953.1"/>
    <property type="molecule type" value="Genomic_DNA"/>
</dbReference>
<comment type="subcellular location">
    <subcellularLocation>
        <location evidence="1">Cell membrane</location>
        <topology evidence="1">Multi-pass membrane protein</topology>
    </subcellularLocation>
</comment>
<evidence type="ECO:0000256" key="2">
    <source>
        <dbReference type="ARBA" id="ARBA00007977"/>
    </source>
</evidence>
<evidence type="ECO:0000256" key="5">
    <source>
        <dbReference type="ARBA" id="ARBA00022989"/>
    </source>
</evidence>
<feature type="transmembrane region" description="Helical" evidence="7">
    <location>
        <begin position="263"/>
        <end position="282"/>
    </location>
</feature>
<evidence type="ECO:0000313" key="8">
    <source>
        <dbReference type="EMBL" id="MEX6632953.1"/>
    </source>
</evidence>
<evidence type="ECO:0000256" key="4">
    <source>
        <dbReference type="ARBA" id="ARBA00022692"/>
    </source>
</evidence>
<feature type="transmembrane region" description="Helical" evidence="7">
    <location>
        <begin position="294"/>
        <end position="312"/>
    </location>
</feature>
<name>A0ABV3Z3A3_9PROT</name>
<evidence type="ECO:0000313" key="9">
    <source>
        <dbReference type="Proteomes" id="UP001560685"/>
    </source>
</evidence>
<feature type="transmembrane region" description="Helical" evidence="7">
    <location>
        <begin position="18"/>
        <end position="36"/>
    </location>
</feature>
<proteinExistence type="inferred from homology"/>
<dbReference type="Proteomes" id="UP001560685">
    <property type="component" value="Unassembled WGS sequence"/>
</dbReference>
<evidence type="ECO:0000256" key="6">
    <source>
        <dbReference type="ARBA" id="ARBA00023136"/>
    </source>
</evidence>
<keyword evidence="4 7" id="KW-0812">Transmembrane</keyword>
<feature type="transmembrane region" description="Helical" evidence="7">
    <location>
        <begin position="193"/>
        <end position="213"/>
    </location>
</feature>
<feature type="transmembrane region" description="Helical" evidence="7">
    <location>
        <begin position="219"/>
        <end position="243"/>
    </location>
</feature>
<keyword evidence="5 7" id="KW-1133">Transmembrane helix</keyword>
<evidence type="ECO:0000256" key="3">
    <source>
        <dbReference type="ARBA" id="ARBA00022475"/>
    </source>
</evidence>
<sequence length="350" mass="36084">MSTTNLQPAASLHHRARSFAPGVLLSGTVAMASLFISSRYGGPVMLYAILFGIAFNFLAADEKCAPGIQFASKRILQLGVILLGASVTFTEIAGLGWATALLVASAVTVTLTLGWMIGRSAGLSSSHSTLSSGAVAICGASAAMAIASVLPQNKESERNLILTVVGVTSLSTIAMVLYPMLTHAMGLTDMQAGVFLGATIHDVAQVIGAGYIVSDDAGAVAAVVKLMRVTLLAPAVFIIAMLYARQSKAADPQNSGAQASGRAFPMFLLGFAALMAANSFGFVPEAWRGGISEMSRFSLVVAVSALGVKTSLKDLFEVGPKPIAALVLQTLLLAVFVAAAVLLFARVLPH</sequence>
<organism evidence="8 9">
    <name type="scientific">Hyphococcus lacteus</name>
    <dbReference type="NCBI Taxonomy" id="3143536"/>
    <lineage>
        <taxon>Bacteria</taxon>
        <taxon>Pseudomonadati</taxon>
        <taxon>Pseudomonadota</taxon>
        <taxon>Alphaproteobacteria</taxon>
        <taxon>Parvularculales</taxon>
        <taxon>Parvularculaceae</taxon>
        <taxon>Hyphococcus</taxon>
    </lineage>
</organism>
<dbReference type="Pfam" id="PF03601">
    <property type="entry name" value="Cons_hypoth698"/>
    <property type="match status" value="1"/>
</dbReference>
<evidence type="ECO:0000256" key="1">
    <source>
        <dbReference type="ARBA" id="ARBA00004651"/>
    </source>
</evidence>
<feature type="transmembrane region" description="Helical" evidence="7">
    <location>
        <begin position="160"/>
        <end position="181"/>
    </location>
</feature>
<dbReference type="PANTHER" id="PTHR30106:SF2">
    <property type="entry name" value="UPF0324 INNER MEMBRANE PROTEIN YEIH"/>
    <property type="match status" value="1"/>
</dbReference>
<evidence type="ECO:0000256" key="7">
    <source>
        <dbReference type="SAM" id="Phobius"/>
    </source>
</evidence>
<gene>
    <name evidence="8" type="ORF">ABFZ84_05265</name>
</gene>
<comment type="similarity">
    <text evidence="2">Belongs to the UPF0324 family.</text>
</comment>
<keyword evidence="6 7" id="KW-0472">Membrane</keyword>
<feature type="transmembrane region" description="Helical" evidence="7">
    <location>
        <begin position="129"/>
        <end position="148"/>
    </location>
</feature>
<dbReference type="RefSeq" id="WP_369312889.1">
    <property type="nucleotide sequence ID" value="NZ_JBEHZE010000001.1"/>
</dbReference>
<feature type="transmembrane region" description="Helical" evidence="7">
    <location>
        <begin position="324"/>
        <end position="345"/>
    </location>
</feature>
<feature type="transmembrane region" description="Helical" evidence="7">
    <location>
        <begin position="95"/>
        <end position="117"/>
    </location>
</feature>
<comment type="caution">
    <text evidence="8">The sequence shown here is derived from an EMBL/GenBank/DDBJ whole genome shotgun (WGS) entry which is preliminary data.</text>
</comment>